<dbReference type="AlphaFoldDB" id="A0A9X4R5D7"/>
<keyword evidence="1" id="KW-0472">Membrane</keyword>
<keyword evidence="4" id="KW-1185">Reference proteome</keyword>
<keyword evidence="1" id="KW-0812">Transmembrane</keyword>
<proteinExistence type="predicted"/>
<protein>
    <recommendedName>
        <fullName evidence="2">Chemotaxis methyl-accepting receptor HlyB-like 4HB MCP domain-containing protein</fullName>
    </recommendedName>
</protein>
<dbReference type="Proteomes" id="UP001152766">
    <property type="component" value="Unassembled WGS sequence"/>
</dbReference>
<name>A0A9X4R5D7_9BURK</name>
<evidence type="ECO:0000256" key="1">
    <source>
        <dbReference type="SAM" id="Phobius"/>
    </source>
</evidence>
<dbReference type="Pfam" id="PF12729">
    <property type="entry name" value="4HB_MCP_1"/>
    <property type="match status" value="1"/>
</dbReference>
<sequence length="211" mass="23569">MLTASRHRSGRDDERHLVVAAKRALEFTACSRRTVAAVPAPVALCVPSSPTRWTPPAHILSSNARRTRLIARDSTPVAAHGESVRRDRLHEISRRTGTLSRSISRRHFQLHQFHAVSNVANLDCAPRRGNRASADTRLNFRPLEEAMRRELTVAQRLALGFGLLLVLFLLISAFAWRALQQSDAAMKSVYEDRTVPMGQLGDALPPEIRSR</sequence>
<evidence type="ECO:0000259" key="2">
    <source>
        <dbReference type="Pfam" id="PF12729"/>
    </source>
</evidence>
<keyword evidence="1" id="KW-1133">Transmembrane helix</keyword>
<gene>
    <name evidence="3" type="ORF">EXJ73_14165</name>
</gene>
<dbReference type="InterPro" id="IPR024478">
    <property type="entry name" value="HlyB_4HB_MCP"/>
</dbReference>
<feature type="transmembrane region" description="Helical" evidence="1">
    <location>
        <begin position="157"/>
        <end position="179"/>
    </location>
</feature>
<feature type="domain" description="Chemotaxis methyl-accepting receptor HlyB-like 4HB MCP" evidence="2">
    <location>
        <begin position="151"/>
        <end position="203"/>
    </location>
</feature>
<accession>A0A9X4R5D7</accession>
<evidence type="ECO:0000313" key="4">
    <source>
        <dbReference type="Proteomes" id="UP001152766"/>
    </source>
</evidence>
<dbReference type="EMBL" id="SGUG01000019">
    <property type="protein sequence ID" value="MDG0863610.1"/>
    <property type="molecule type" value="Genomic_DNA"/>
</dbReference>
<organism evidence="3 4">
    <name type="scientific">Pelomonas aquatica</name>
    <dbReference type="NCBI Taxonomy" id="431058"/>
    <lineage>
        <taxon>Bacteria</taxon>
        <taxon>Pseudomonadati</taxon>
        <taxon>Pseudomonadota</taxon>
        <taxon>Betaproteobacteria</taxon>
        <taxon>Burkholderiales</taxon>
        <taxon>Sphaerotilaceae</taxon>
        <taxon>Roseateles</taxon>
    </lineage>
</organism>
<comment type="caution">
    <text evidence="3">The sequence shown here is derived from an EMBL/GenBank/DDBJ whole genome shotgun (WGS) entry which is preliminary data.</text>
</comment>
<evidence type="ECO:0000313" key="3">
    <source>
        <dbReference type="EMBL" id="MDG0863610.1"/>
    </source>
</evidence>
<reference evidence="3" key="1">
    <citation type="submission" date="2019-02" db="EMBL/GenBank/DDBJ databases">
        <title>Draft genome of the type strain Pelomonas aquatica CCUG 52575T.</title>
        <authorList>
            <person name="Gomila M."/>
            <person name="Lalucat J."/>
        </authorList>
    </citation>
    <scope>NUCLEOTIDE SEQUENCE</scope>
    <source>
        <strain evidence="3">CCUG 52575</strain>
    </source>
</reference>